<dbReference type="InterPro" id="IPR001296">
    <property type="entry name" value="Glyco_trans_1"/>
</dbReference>
<dbReference type="RefSeq" id="WP_188767765.1">
    <property type="nucleotide sequence ID" value="NZ_BMKK01000007.1"/>
</dbReference>
<dbReference type="Gene3D" id="3.40.50.2000">
    <property type="entry name" value="Glycogen Phosphorylase B"/>
    <property type="match status" value="2"/>
</dbReference>
<proteinExistence type="predicted"/>
<dbReference type="Pfam" id="PF13439">
    <property type="entry name" value="Glyco_transf_4"/>
    <property type="match status" value="1"/>
</dbReference>
<gene>
    <name evidence="4" type="ORF">GCM10011514_34760</name>
</gene>
<dbReference type="PANTHER" id="PTHR46401">
    <property type="entry name" value="GLYCOSYLTRANSFERASE WBBK-RELATED"/>
    <property type="match status" value="1"/>
</dbReference>
<accession>A0A917DT47</accession>
<keyword evidence="5" id="KW-1185">Reference proteome</keyword>
<evidence type="ECO:0000313" key="5">
    <source>
        <dbReference type="Proteomes" id="UP000609064"/>
    </source>
</evidence>
<reference evidence="4" key="2">
    <citation type="submission" date="2020-09" db="EMBL/GenBank/DDBJ databases">
        <authorList>
            <person name="Sun Q."/>
            <person name="Zhou Y."/>
        </authorList>
    </citation>
    <scope>NUCLEOTIDE SEQUENCE</scope>
    <source>
        <strain evidence="4">CGMCC 1.15958</strain>
    </source>
</reference>
<dbReference type="Proteomes" id="UP000609064">
    <property type="component" value="Unassembled WGS sequence"/>
</dbReference>
<feature type="domain" description="Glycosyl transferase family 1" evidence="2">
    <location>
        <begin position="228"/>
        <end position="394"/>
    </location>
</feature>
<evidence type="ECO:0000256" key="1">
    <source>
        <dbReference type="ARBA" id="ARBA00022679"/>
    </source>
</evidence>
<evidence type="ECO:0000313" key="4">
    <source>
        <dbReference type="EMBL" id="GGD67720.1"/>
    </source>
</evidence>
<sequence length="418" mass="47389">MNKVILDTSVLGLGYFHEQSRTGIFRVAEELFKGLHSSNEIELSLANTENLPEMISYLKKYFPESKFNLVNKQSDKVRARFESSIISIFPFKSLPQKAVREAFVRTRGYLKPQFSFNPTSLSAYDIYHSPFLPIPQELKGFSKPNKIITIHDLIPHLFPQYFGEWNKIIMRKILASIDEHTTPICVSEATKNDLCEATGLSPERVSVVYLAASKEVFYQESNQEKIANILKKYNIPTESKHLLSVSTLEPRKNIERTIRAFLKLIQQERIDDLNLVLVGTKGWQFDGIFEEIKSNPALKERIITTGFVADEDLAALYSSAIGFVYPSLYEGFGLPPLEAMQCGTPVISSTKSSIPEVVGDAGILVEPTDETAISAAMLKFYQNETLRNELSKKALLHAAKFSWERFTDEHIKIYQEVS</sequence>
<dbReference type="Pfam" id="PF00534">
    <property type="entry name" value="Glycos_transf_1"/>
    <property type="match status" value="1"/>
</dbReference>
<dbReference type="InterPro" id="IPR028098">
    <property type="entry name" value="Glyco_trans_4-like_N"/>
</dbReference>
<dbReference type="SUPFAM" id="SSF53756">
    <property type="entry name" value="UDP-Glycosyltransferase/glycogen phosphorylase"/>
    <property type="match status" value="1"/>
</dbReference>
<dbReference type="CDD" id="cd03809">
    <property type="entry name" value="GT4_MtfB-like"/>
    <property type="match status" value="1"/>
</dbReference>
<dbReference type="PANTHER" id="PTHR46401:SF2">
    <property type="entry name" value="GLYCOSYLTRANSFERASE WBBK-RELATED"/>
    <property type="match status" value="1"/>
</dbReference>
<reference evidence="4" key="1">
    <citation type="journal article" date="2014" name="Int. J. Syst. Evol. Microbiol.">
        <title>Complete genome sequence of Corynebacterium casei LMG S-19264T (=DSM 44701T), isolated from a smear-ripened cheese.</title>
        <authorList>
            <consortium name="US DOE Joint Genome Institute (JGI-PGF)"/>
            <person name="Walter F."/>
            <person name="Albersmeier A."/>
            <person name="Kalinowski J."/>
            <person name="Ruckert C."/>
        </authorList>
    </citation>
    <scope>NUCLEOTIDE SEQUENCE</scope>
    <source>
        <strain evidence="4">CGMCC 1.15958</strain>
    </source>
</reference>
<evidence type="ECO:0008006" key="6">
    <source>
        <dbReference type="Google" id="ProtNLM"/>
    </source>
</evidence>
<dbReference type="FunFam" id="3.40.50.2000:FF:000119">
    <property type="entry name" value="Glycosyl transferase group 1"/>
    <property type="match status" value="1"/>
</dbReference>
<dbReference type="EMBL" id="BMKK01000007">
    <property type="protein sequence ID" value="GGD67720.1"/>
    <property type="molecule type" value="Genomic_DNA"/>
</dbReference>
<dbReference type="GO" id="GO:0009103">
    <property type="term" value="P:lipopolysaccharide biosynthetic process"/>
    <property type="evidence" value="ECO:0007669"/>
    <property type="project" value="TreeGrafter"/>
</dbReference>
<name>A0A917DT47_9BACT</name>
<dbReference type="GO" id="GO:0016757">
    <property type="term" value="F:glycosyltransferase activity"/>
    <property type="evidence" value="ECO:0007669"/>
    <property type="project" value="InterPro"/>
</dbReference>
<feature type="domain" description="Glycosyltransferase subfamily 4-like N-terminal" evidence="3">
    <location>
        <begin position="124"/>
        <end position="209"/>
    </location>
</feature>
<evidence type="ECO:0000259" key="2">
    <source>
        <dbReference type="Pfam" id="PF00534"/>
    </source>
</evidence>
<evidence type="ECO:0000259" key="3">
    <source>
        <dbReference type="Pfam" id="PF13439"/>
    </source>
</evidence>
<comment type="caution">
    <text evidence="4">The sequence shown here is derived from an EMBL/GenBank/DDBJ whole genome shotgun (WGS) entry which is preliminary data.</text>
</comment>
<organism evidence="4 5">
    <name type="scientific">Emticicia aquatilis</name>
    <dbReference type="NCBI Taxonomy" id="1537369"/>
    <lineage>
        <taxon>Bacteria</taxon>
        <taxon>Pseudomonadati</taxon>
        <taxon>Bacteroidota</taxon>
        <taxon>Cytophagia</taxon>
        <taxon>Cytophagales</taxon>
        <taxon>Leadbetterellaceae</taxon>
        <taxon>Emticicia</taxon>
    </lineage>
</organism>
<dbReference type="AlphaFoldDB" id="A0A917DT47"/>
<protein>
    <recommendedName>
        <fullName evidence="6">Glycosyltransferase family 1 protein</fullName>
    </recommendedName>
</protein>
<keyword evidence="1" id="KW-0808">Transferase</keyword>